<accession>A0A813A8A6</accession>
<keyword evidence="1" id="KW-0732">Signal</keyword>
<keyword evidence="3" id="KW-1185">Reference proteome</keyword>
<organism evidence="2 3">
    <name type="scientific">Symbiodinium necroappetens</name>
    <dbReference type="NCBI Taxonomy" id="1628268"/>
    <lineage>
        <taxon>Eukaryota</taxon>
        <taxon>Sar</taxon>
        <taxon>Alveolata</taxon>
        <taxon>Dinophyceae</taxon>
        <taxon>Suessiales</taxon>
        <taxon>Symbiodiniaceae</taxon>
        <taxon>Symbiodinium</taxon>
    </lineage>
</organism>
<dbReference type="AlphaFoldDB" id="A0A813A8A6"/>
<feature type="non-terminal residue" evidence="2">
    <location>
        <position position="251"/>
    </location>
</feature>
<evidence type="ECO:0000313" key="2">
    <source>
        <dbReference type="EMBL" id="CAE7854427.1"/>
    </source>
</evidence>
<reference evidence="2" key="1">
    <citation type="submission" date="2021-02" db="EMBL/GenBank/DDBJ databases">
        <authorList>
            <person name="Dougan E. K."/>
            <person name="Rhodes N."/>
            <person name="Thang M."/>
            <person name="Chan C."/>
        </authorList>
    </citation>
    <scope>NUCLEOTIDE SEQUENCE</scope>
</reference>
<dbReference type="Proteomes" id="UP000601435">
    <property type="component" value="Unassembled WGS sequence"/>
</dbReference>
<protein>
    <submittedName>
        <fullName evidence="2">Uncharacterized protein</fullName>
    </submittedName>
</protein>
<feature type="signal peptide" evidence="1">
    <location>
        <begin position="1"/>
        <end position="18"/>
    </location>
</feature>
<dbReference type="OrthoDB" id="444470at2759"/>
<feature type="chain" id="PRO_5032669896" evidence="1">
    <location>
        <begin position="19"/>
        <end position="251"/>
    </location>
</feature>
<dbReference type="EMBL" id="CAJNJA010055064">
    <property type="protein sequence ID" value="CAE7854427.1"/>
    <property type="molecule type" value="Genomic_DNA"/>
</dbReference>
<evidence type="ECO:0000313" key="3">
    <source>
        <dbReference type="Proteomes" id="UP000601435"/>
    </source>
</evidence>
<proteinExistence type="predicted"/>
<sequence length="251" mass="27565">MKLPVLVAFLSLAHLARSDENDVTIGAGVTPVQKVLDLLASMKVRGEEEKQKEALQYAKYEQFCANTQEEKQKSLKDTASQIEILKADLGKISSDIADAEATLPDLTKDIDKWTADKDTAGKERQEERLAYTKAHGEYLKAIQNVGKAYTTLKSQDVDKEQAKSFIQFPDLLEEGTDGVSAEADALSAPSGARAAIQAFLAENSEISVAAEGPGKAKGYEFGSDKILDLLKQLEGKFKKERMTMEKEEMDK</sequence>
<evidence type="ECO:0000256" key="1">
    <source>
        <dbReference type="SAM" id="SignalP"/>
    </source>
</evidence>
<comment type="caution">
    <text evidence="2">The sequence shown here is derived from an EMBL/GenBank/DDBJ whole genome shotgun (WGS) entry which is preliminary data.</text>
</comment>
<gene>
    <name evidence="2" type="ORF">SNEC2469_LOCUS26736</name>
</gene>
<name>A0A813A8A6_9DINO</name>